<dbReference type="EMBL" id="VMQU01000056">
    <property type="protein sequence ID" value="TVS88188.1"/>
    <property type="molecule type" value="Genomic_DNA"/>
</dbReference>
<feature type="region of interest" description="Disordered" evidence="1">
    <location>
        <begin position="78"/>
        <end position="102"/>
    </location>
</feature>
<dbReference type="AlphaFoldDB" id="A0A557XQK3"/>
<proteinExistence type="predicted"/>
<evidence type="ECO:0000256" key="1">
    <source>
        <dbReference type="SAM" id="MobiDB-lite"/>
    </source>
</evidence>
<gene>
    <name evidence="2" type="ORF">FPZ47_14355</name>
</gene>
<dbReference type="RefSeq" id="WP_144952205.1">
    <property type="nucleotide sequence ID" value="NZ_VMQU01000056.1"/>
</dbReference>
<keyword evidence="3" id="KW-1185">Reference proteome</keyword>
<name>A0A557XQK3_9MYCO</name>
<dbReference type="OrthoDB" id="10004481at2"/>
<feature type="region of interest" description="Disordered" evidence="1">
    <location>
        <begin position="1"/>
        <end position="23"/>
    </location>
</feature>
<comment type="caution">
    <text evidence="2">The sequence shown here is derived from an EMBL/GenBank/DDBJ whole genome shotgun (WGS) entry which is preliminary data.</text>
</comment>
<evidence type="ECO:0000313" key="3">
    <source>
        <dbReference type="Proteomes" id="UP000320513"/>
    </source>
</evidence>
<feature type="compositionally biased region" description="Low complexity" evidence="1">
    <location>
        <begin position="78"/>
        <end position="99"/>
    </location>
</feature>
<evidence type="ECO:0000313" key="2">
    <source>
        <dbReference type="EMBL" id="TVS88188.1"/>
    </source>
</evidence>
<protein>
    <submittedName>
        <fullName evidence="2">Uncharacterized protein</fullName>
    </submittedName>
</protein>
<dbReference type="Proteomes" id="UP000320513">
    <property type="component" value="Unassembled WGS sequence"/>
</dbReference>
<sequence>MVGPGSPTRVRKVPDRNTVGDFGGDPLELVQGYEQLRAQVLAGHTDGWRLGWGVLATKGMAAWMRAWPTAGAGLDGTAGTQAQASTLSTTTPSTSIPSTKGGEDPSACCAFLPAVTADIVAVLAAMTLAHAN</sequence>
<accession>A0A557XQK3</accession>
<organism evidence="2 3">
    <name type="scientific">Mycobacterium helveticum</name>
    <dbReference type="NCBI Taxonomy" id="2592811"/>
    <lineage>
        <taxon>Bacteria</taxon>
        <taxon>Bacillati</taxon>
        <taxon>Actinomycetota</taxon>
        <taxon>Actinomycetes</taxon>
        <taxon>Mycobacteriales</taxon>
        <taxon>Mycobacteriaceae</taxon>
        <taxon>Mycobacterium</taxon>
    </lineage>
</organism>
<reference evidence="2 3" key="1">
    <citation type="submission" date="2019-07" db="EMBL/GenBank/DDBJ databases">
        <title>New Mycobacterium species.</title>
        <authorList>
            <person name="Tortoli E."/>
            <person name="Ghielmetti G."/>
            <person name="Friedel U."/>
            <person name="Trovato A."/>
        </authorList>
    </citation>
    <scope>NUCLEOTIDE SEQUENCE [LARGE SCALE GENOMIC DNA]</scope>
    <source>
        <strain evidence="2 3">16-83</strain>
    </source>
</reference>